<evidence type="ECO:0000313" key="1">
    <source>
        <dbReference type="Ensembl" id="ENSELUP00000093697.1"/>
    </source>
</evidence>
<evidence type="ECO:0000313" key="2">
    <source>
        <dbReference type="Proteomes" id="UP000265140"/>
    </source>
</evidence>
<keyword evidence="2" id="KW-1185">Reference proteome</keyword>
<reference evidence="1 2" key="1">
    <citation type="submission" date="2020-02" db="EMBL/GenBank/DDBJ databases">
        <title>Esox lucius (northern pike) genome, fEsoLuc1, primary haplotype.</title>
        <authorList>
            <person name="Myers G."/>
            <person name="Karagic N."/>
            <person name="Meyer A."/>
            <person name="Pippel M."/>
            <person name="Reichard M."/>
            <person name="Winkler S."/>
            <person name="Tracey A."/>
            <person name="Sims Y."/>
            <person name="Howe K."/>
            <person name="Rhie A."/>
            <person name="Formenti G."/>
            <person name="Durbin R."/>
            <person name="Fedrigo O."/>
            <person name="Jarvis E.D."/>
        </authorList>
    </citation>
    <scope>NUCLEOTIDE SEQUENCE [LARGE SCALE GENOMIC DNA]</scope>
</reference>
<reference evidence="1" key="2">
    <citation type="submission" date="2025-08" db="UniProtKB">
        <authorList>
            <consortium name="Ensembl"/>
        </authorList>
    </citation>
    <scope>IDENTIFICATION</scope>
</reference>
<evidence type="ECO:0008006" key="3">
    <source>
        <dbReference type="Google" id="ProtNLM"/>
    </source>
</evidence>
<proteinExistence type="predicted"/>
<dbReference type="GO" id="GO:0003676">
    <property type="term" value="F:nucleic acid binding"/>
    <property type="evidence" value="ECO:0007669"/>
    <property type="project" value="InterPro"/>
</dbReference>
<dbReference type="AlphaFoldDB" id="A0AAY5L4N0"/>
<reference evidence="1" key="3">
    <citation type="submission" date="2025-09" db="UniProtKB">
        <authorList>
            <consortium name="Ensembl"/>
        </authorList>
    </citation>
    <scope>IDENTIFICATION</scope>
</reference>
<dbReference type="InterPro" id="IPR036397">
    <property type="entry name" value="RNaseH_sf"/>
</dbReference>
<name>A0AAY5L4N0_ESOLU</name>
<dbReference type="Proteomes" id="UP000265140">
    <property type="component" value="Chromosome 3"/>
</dbReference>
<dbReference type="GeneTree" id="ENSGT01150000286933"/>
<dbReference type="Ensembl" id="ENSELUT00000110845.1">
    <property type="protein sequence ID" value="ENSELUP00000093697.1"/>
    <property type="gene ID" value="ENSELUG00000042377.1"/>
</dbReference>
<protein>
    <recommendedName>
        <fullName evidence="3">Tc1-like transposase DDE domain-containing protein</fullName>
    </recommendedName>
</protein>
<accession>A0AAY5L4N0</accession>
<organism evidence="1 2">
    <name type="scientific">Esox lucius</name>
    <name type="common">Northern pike</name>
    <dbReference type="NCBI Taxonomy" id="8010"/>
    <lineage>
        <taxon>Eukaryota</taxon>
        <taxon>Metazoa</taxon>
        <taxon>Chordata</taxon>
        <taxon>Craniata</taxon>
        <taxon>Vertebrata</taxon>
        <taxon>Euteleostomi</taxon>
        <taxon>Actinopterygii</taxon>
        <taxon>Neopterygii</taxon>
        <taxon>Teleostei</taxon>
        <taxon>Protacanthopterygii</taxon>
        <taxon>Esociformes</taxon>
        <taxon>Esocidae</taxon>
        <taxon>Esox</taxon>
    </lineage>
</organism>
<sequence length="80" mass="9260">MDHMACFQHTVKKPASMMVWGCISTYGMGDFHICEGTINAEEYIQVLEQHMVPSRIHIFQERSRLFQQDNVKPHSACMTT</sequence>
<dbReference type="Gene3D" id="3.30.420.10">
    <property type="entry name" value="Ribonuclease H-like superfamily/Ribonuclease H"/>
    <property type="match status" value="1"/>
</dbReference>